<evidence type="ECO:0000256" key="1">
    <source>
        <dbReference type="PROSITE-ProRule" id="PRU00267"/>
    </source>
</evidence>
<gene>
    <name evidence="3" type="ORF">CCAM_LOCUS19273</name>
</gene>
<evidence type="ECO:0000259" key="2">
    <source>
        <dbReference type="PROSITE" id="PS50118"/>
    </source>
</evidence>
<protein>
    <recommendedName>
        <fullName evidence="2">HMG box domain-containing protein</fullName>
    </recommendedName>
</protein>
<dbReference type="InterPro" id="IPR036910">
    <property type="entry name" value="HMG_box_dom_sf"/>
</dbReference>
<sequence length="217" mass="24441">MSARKTTMATGVALDDNIDFVDEQGNEITVKCVSGKGRGSSTSAHALMEVESISHFAFIPSPTELIKSESCGLSVAISLADMHECGATRVLIKKPRTQLRSATGEEYRVETSEDFARFQDQPRSAFRLFMEEFAKTCPDGDEIDVDRRGFETWRNMSKMERQPYELRAEKIYSAYLKGLIEEENNMPKVNDEAESVEVKNYEEVCLHNSSQVFLTIS</sequence>
<dbReference type="OrthoDB" id="1919336at2759"/>
<dbReference type="Proteomes" id="UP000595140">
    <property type="component" value="Unassembled WGS sequence"/>
</dbReference>
<organism evidence="3 4">
    <name type="scientific">Cuscuta campestris</name>
    <dbReference type="NCBI Taxonomy" id="132261"/>
    <lineage>
        <taxon>Eukaryota</taxon>
        <taxon>Viridiplantae</taxon>
        <taxon>Streptophyta</taxon>
        <taxon>Embryophyta</taxon>
        <taxon>Tracheophyta</taxon>
        <taxon>Spermatophyta</taxon>
        <taxon>Magnoliopsida</taxon>
        <taxon>eudicotyledons</taxon>
        <taxon>Gunneridae</taxon>
        <taxon>Pentapetalae</taxon>
        <taxon>asterids</taxon>
        <taxon>lamiids</taxon>
        <taxon>Solanales</taxon>
        <taxon>Convolvulaceae</taxon>
        <taxon>Cuscuteae</taxon>
        <taxon>Cuscuta</taxon>
        <taxon>Cuscuta subgen. Grammica</taxon>
        <taxon>Cuscuta sect. Cleistogrammica</taxon>
    </lineage>
</organism>
<dbReference type="GO" id="GO:0005634">
    <property type="term" value="C:nucleus"/>
    <property type="evidence" value="ECO:0007669"/>
    <property type="project" value="UniProtKB-UniRule"/>
</dbReference>
<dbReference type="AlphaFoldDB" id="A0A484LMA5"/>
<accession>A0A484LMA5</accession>
<dbReference type="GO" id="GO:0010197">
    <property type="term" value="P:polar nucleus fusion"/>
    <property type="evidence" value="ECO:0007669"/>
    <property type="project" value="TreeGrafter"/>
</dbReference>
<evidence type="ECO:0000313" key="4">
    <source>
        <dbReference type="Proteomes" id="UP000595140"/>
    </source>
</evidence>
<dbReference type="InterPro" id="IPR009071">
    <property type="entry name" value="HMG_box_dom"/>
</dbReference>
<reference evidence="3 4" key="1">
    <citation type="submission" date="2018-04" db="EMBL/GenBank/DDBJ databases">
        <authorList>
            <person name="Vogel A."/>
        </authorList>
    </citation>
    <scope>NUCLEOTIDE SEQUENCE [LARGE SCALE GENOMIC DNA]</scope>
</reference>
<dbReference type="EMBL" id="OOIL02001679">
    <property type="protein sequence ID" value="VFQ77497.1"/>
    <property type="molecule type" value="Genomic_DNA"/>
</dbReference>
<keyword evidence="1" id="KW-0238">DNA-binding</keyword>
<feature type="DNA-binding region" description="HMG box" evidence="1">
    <location>
        <begin position="119"/>
        <end position="183"/>
    </location>
</feature>
<keyword evidence="4" id="KW-1185">Reference proteome</keyword>
<feature type="domain" description="HMG box" evidence="2">
    <location>
        <begin position="119"/>
        <end position="183"/>
    </location>
</feature>
<proteinExistence type="predicted"/>
<name>A0A484LMA5_9ASTE</name>
<evidence type="ECO:0000313" key="3">
    <source>
        <dbReference type="EMBL" id="VFQ77497.1"/>
    </source>
</evidence>
<dbReference type="GO" id="GO:0003677">
    <property type="term" value="F:DNA binding"/>
    <property type="evidence" value="ECO:0007669"/>
    <property type="project" value="UniProtKB-UniRule"/>
</dbReference>
<dbReference type="PROSITE" id="PS50118">
    <property type="entry name" value="HMG_BOX_2"/>
    <property type="match status" value="1"/>
</dbReference>
<dbReference type="SUPFAM" id="SSF47095">
    <property type="entry name" value="HMG-box"/>
    <property type="match status" value="1"/>
</dbReference>
<dbReference type="PANTHER" id="PTHR47658:SF2">
    <property type="entry name" value="HMG-BOX (HIGH MOBILITY GROUP) DNA-BINDING FAMILY PROTEIN"/>
    <property type="match status" value="1"/>
</dbReference>
<dbReference type="Gene3D" id="1.10.30.10">
    <property type="entry name" value="High mobility group box domain"/>
    <property type="match status" value="1"/>
</dbReference>
<dbReference type="PANTHER" id="PTHR47658">
    <property type="entry name" value="HIGH MOBILITY GROUP B PROTEIN 12-RELATED"/>
    <property type="match status" value="1"/>
</dbReference>
<keyword evidence="1" id="KW-0539">Nucleus</keyword>